<comment type="caution">
    <text evidence="7">The sequence shown here is derived from an EMBL/GenBank/DDBJ whole genome shotgun (WGS) entry which is preliminary data.</text>
</comment>
<dbReference type="Pfam" id="PF01810">
    <property type="entry name" value="LysE"/>
    <property type="match status" value="1"/>
</dbReference>
<keyword evidence="3 6" id="KW-0812">Transmembrane</keyword>
<sequence>MTVTPASLLLYAGALGLLWLTPGPVWVALTARALSGGFASAWPLAVGVTIGDLVWPLVAIFGLAWVVDQFDQFMTVMRYVAVVVFVVMGWLLIRHAGEPVSTDRRLTRPGRWAGFMAGIAAILGNPKAVLFYMGVLPGFFDLRHVSAPDIVAIALASMTVPLIGNLLLALLVGEARSLLKSPRALWRINVTAGVMLIAVGLVIGLVEV</sequence>
<dbReference type="PANTHER" id="PTHR30086">
    <property type="entry name" value="ARGININE EXPORTER PROTEIN ARGO"/>
    <property type="match status" value="1"/>
</dbReference>
<comment type="subcellular location">
    <subcellularLocation>
        <location evidence="1">Cell membrane</location>
        <topology evidence="1">Multi-pass membrane protein</topology>
    </subcellularLocation>
</comment>
<keyword evidence="4 6" id="KW-1133">Transmembrane helix</keyword>
<evidence type="ECO:0000256" key="5">
    <source>
        <dbReference type="ARBA" id="ARBA00023136"/>
    </source>
</evidence>
<name>A0ABT2XE48_9RHOB</name>
<feature type="transmembrane region" description="Helical" evidence="6">
    <location>
        <begin position="150"/>
        <end position="172"/>
    </location>
</feature>
<feature type="transmembrane region" description="Helical" evidence="6">
    <location>
        <begin position="114"/>
        <end position="135"/>
    </location>
</feature>
<feature type="transmembrane region" description="Helical" evidence="6">
    <location>
        <begin position="6"/>
        <end position="29"/>
    </location>
</feature>
<feature type="transmembrane region" description="Helical" evidence="6">
    <location>
        <begin position="41"/>
        <end position="67"/>
    </location>
</feature>
<accession>A0ABT2XE48</accession>
<evidence type="ECO:0000256" key="2">
    <source>
        <dbReference type="ARBA" id="ARBA00022475"/>
    </source>
</evidence>
<evidence type="ECO:0000256" key="4">
    <source>
        <dbReference type="ARBA" id="ARBA00022989"/>
    </source>
</evidence>
<keyword evidence="5 6" id="KW-0472">Membrane</keyword>
<feature type="transmembrane region" description="Helical" evidence="6">
    <location>
        <begin position="184"/>
        <end position="206"/>
    </location>
</feature>
<gene>
    <name evidence="7" type="ORF">OEZ60_18375</name>
</gene>
<organism evidence="7 8">
    <name type="scientific">Albidovulum salinarum</name>
    <dbReference type="NCBI Taxonomy" id="2984153"/>
    <lineage>
        <taxon>Bacteria</taxon>
        <taxon>Pseudomonadati</taxon>
        <taxon>Pseudomonadota</taxon>
        <taxon>Alphaproteobacteria</taxon>
        <taxon>Rhodobacterales</taxon>
        <taxon>Paracoccaceae</taxon>
        <taxon>Albidovulum</taxon>
    </lineage>
</organism>
<keyword evidence="8" id="KW-1185">Reference proteome</keyword>
<keyword evidence="2" id="KW-1003">Cell membrane</keyword>
<dbReference type="Proteomes" id="UP001209535">
    <property type="component" value="Unassembled WGS sequence"/>
</dbReference>
<evidence type="ECO:0000256" key="3">
    <source>
        <dbReference type="ARBA" id="ARBA00022692"/>
    </source>
</evidence>
<dbReference type="PANTHER" id="PTHR30086:SF20">
    <property type="entry name" value="ARGININE EXPORTER PROTEIN ARGO-RELATED"/>
    <property type="match status" value="1"/>
</dbReference>
<proteinExistence type="predicted"/>
<protein>
    <submittedName>
        <fullName evidence="7">LysE family translocator</fullName>
    </submittedName>
</protein>
<evidence type="ECO:0000313" key="7">
    <source>
        <dbReference type="EMBL" id="MCU9849970.1"/>
    </source>
</evidence>
<evidence type="ECO:0000256" key="6">
    <source>
        <dbReference type="SAM" id="Phobius"/>
    </source>
</evidence>
<feature type="transmembrane region" description="Helical" evidence="6">
    <location>
        <begin position="73"/>
        <end position="93"/>
    </location>
</feature>
<reference evidence="7 8" key="1">
    <citation type="submission" date="2022-10" db="EMBL/GenBank/DDBJ databases">
        <title>Defluviimonas sp. nov., isolated from ocean surface sediments.</title>
        <authorList>
            <person name="He W."/>
            <person name="Wang L."/>
            <person name="Zhang D.-F."/>
        </authorList>
    </citation>
    <scope>NUCLEOTIDE SEQUENCE [LARGE SCALE GENOMIC DNA]</scope>
    <source>
        <strain evidence="7 8">WL0024</strain>
    </source>
</reference>
<dbReference type="InterPro" id="IPR001123">
    <property type="entry name" value="LeuE-type"/>
</dbReference>
<evidence type="ECO:0000313" key="8">
    <source>
        <dbReference type="Proteomes" id="UP001209535"/>
    </source>
</evidence>
<dbReference type="EMBL" id="JAOVQO010000019">
    <property type="protein sequence ID" value="MCU9849970.1"/>
    <property type="molecule type" value="Genomic_DNA"/>
</dbReference>
<evidence type="ECO:0000256" key="1">
    <source>
        <dbReference type="ARBA" id="ARBA00004651"/>
    </source>
</evidence>
<dbReference type="RefSeq" id="WP_263339381.1">
    <property type="nucleotide sequence ID" value="NZ_JAOVQO010000019.1"/>
</dbReference>